<protein>
    <submittedName>
        <fullName evidence="3">Tetratricopeptide repeat protein</fullName>
    </submittedName>
</protein>
<dbReference type="SMART" id="SM00028">
    <property type="entry name" value="TPR"/>
    <property type="match status" value="4"/>
</dbReference>
<dbReference type="PROSITE" id="PS50005">
    <property type="entry name" value="TPR"/>
    <property type="match status" value="1"/>
</dbReference>
<evidence type="ECO:0000256" key="2">
    <source>
        <dbReference type="SAM" id="MobiDB-lite"/>
    </source>
</evidence>
<dbReference type="KEGG" id="aup:AsAng_0056440"/>
<name>A0A916DWJ3_9BACT</name>
<dbReference type="EMBL" id="AP026867">
    <property type="protein sequence ID" value="BDS14862.1"/>
    <property type="molecule type" value="Genomic_DNA"/>
</dbReference>
<accession>A0A916DWJ3</accession>
<dbReference type="AlphaFoldDB" id="A0A916DWJ3"/>
<dbReference type="Gene3D" id="1.25.40.10">
    <property type="entry name" value="Tetratricopeptide repeat domain"/>
    <property type="match status" value="4"/>
</dbReference>
<proteinExistence type="predicted"/>
<dbReference type="SUPFAM" id="SSF48452">
    <property type="entry name" value="TPR-like"/>
    <property type="match status" value="2"/>
</dbReference>
<dbReference type="InterPro" id="IPR011990">
    <property type="entry name" value="TPR-like_helical_dom_sf"/>
</dbReference>
<evidence type="ECO:0000313" key="3">
    <source>
        <dbReference type="EMBL" id="BDS14862.1"/>
    </source>
</evidence>
<dbReference type="InterPro" id="IPR019734">
    <property type="entry name" value="TPR_rpt"/>
</dbReference>
<feature type="repeat" description="TPR" evidence="1">
    <location>
        <begin position="277"/>
        <end position="310"/>
    </location>
</feature>
<reference evidence="3" key="1">
    <citation type="submission" date="2022-09" db="EMBL/GenBank/DDBJ databases">
        <title>Aureispira anguillicida sp. nov., isolated from Leptocephalus of Japanese eel Anguilla japonica.</title>
        <authorList>
            <person name="Yuasa K."/>
            <person name="Mekata T."/>
            <person name="Ikunari K."/>
        </authorList>
    </citation>
    <scope>NUCLEOTIDE SEQUENCE</scope>
    <source>
        <strain evidence="3">EL160426</strain>
    </source>
</reference>
<feature type="region of interest" description="Disordered" evidence="2">
    <location>
        <begin position="144"/>
        <end position="188"/>
    </location>
</feature>
<evidence type="ECO:0000256" key="1">
    <source>
        <dbReference type="PROSITE-ProRule" id="PRU00339"/>
    </source>
</evidence>
<dbReference type="PROSITE" id="PS51257">
    <property type="entry name" value="PROKAR_LIPOPROTEIN"/>
    <property type="match status" value="1"/>
</dbReference>
<gene>
    <name evidence="3" type="ORF">AsAng_0056440</name>
</gene>
<organism evidence="3 4">
    <name type="scientific">Aureispira anguillae</name>
    <dbReference type="NCBI Taxonomy" id="2864201"/>
    <lineage>
        <taxon>Bacteria</taxon>
        <taxon>Pseudomonadati</taxon>
        <taxon>Bacteroidota</taxon>
        <taxon>Saprospiria</taxon>
        <taxon>Saprospirales</taxon>
        <taxon>Saprospiraceae</taxon>
        <taxon>Aureispira</taxon>
    </lineage>
</organism>
<sequence length="937" mass="108045">MKSLFIFFSTIGLTIIMLVGCAKQTLVTKPYHNLTGRYNAYYNANLRVVESFDLLNKQHQDNYNKYLEMYPYAAVADAGAVKQPLDEAITKCARNIKLHTVGNWTDDSYHLMGKAEFLQKEYERAANTFKFIVDKYHPENVAKELEKLKKKKKKKKRKKKRRKRKKRKKKKKSQKKKTKQEAEDEEDEKPIKYGIKHRPVRYRSMLWLAKTYIELGQFDEAGYYLRQLENDKKVPKKLYPRIQAVIAYSWIKQKEYEKAIEPLELAVAHTKKKTIKNRYVYLLGQIYQMQGNSQLAMERFHHILRLRPSYEMEFNARLNMAKNAAGATGKKVVDPEIALKRMLRDSKNEEYKDQIYFALAEIKLKSGNKEDGILALQQSLNYSSNNAQRTEGCLLLAQLFYEKDDFVQSYAYYDSTIQVMDKKDERFATTDLYKHRLKGVATHLAAKIDKDSMLVVGSWERLKQERWAINGMEMEEAMAKNRAAKGPNNPLPTKKGFREMELSSMNAATDRPLPSRTGSRGATGTVTISDAALQKSKFPLYNATLKKKGEREFEKRWNKRSWVDNWRRSDREEDITINDEEIAAAVPKTQAEIDAYLKKKGVPKSDQEKEALALKVGEAMFKAAEHYREDLGRNDKALQLVKQLVAKYPDNPYAVEAMFLAYNIYSEKNNATQANYYKNEILKKYPESNIAKVLSDPEFANSEKIKYQKINQYYDDTYAMIQDGKAEQALSRVRAVPTEFGSNYEMKARFAILEAMCVGGMKGEQDYIKALRIIVTSFPNTKEEKQAKAMIAILGGNKAKNKGGAVNNNKGGAKDLVPYRVNMKTKHLILVVFDNKKTKINQYRAGLTEFNNKFYLNNRLSVSSILVDGGTPSLTIRGAFTSGEQAMKYVTDARANPEFLPGVKGYTIYAISQENYGLAMTTQKFYQYRAFFEKHYR</sequence>
<feature type="compositionally biased region" description="Basic residues" evidence="2">
    <location>
        <begin position="148"/>
        <end position="178"/>
    </location>
</feature>
<keyword evidence="1" id="KW-0802">TPR repeat</keyword>
<dbReference type="Pfam" id="PF13174">
    <property type="entry name" value="TPR_6"/>
    <property type="match status" value="2"/>
</dbReference>
<keyword evidence="4" id="KW-1185">Reference proteome</keyword>
<dbReference type="Proteomes" id="UP001060919">
    <property type="component" value="Chromosome"/>
</dbReference>
<dbReference type="RefSeq" id="WP_264790065.1">
    <property type="nucleotide sequence ID" value="NZ_AP026867.1"/>
</dbReference>
<evidence type="ECO:0000313" key="4">
    <source>
        <dbReference type="Proteomes" id="UP001060919"/>
    </source>
</evidence>